<organism evidence="1 2">
    <name type="scientific">Candidatus Electrothrix marina</name>
    <dbReference type="NCBI Taxonomy" id="1859130"/>
    <lineage>
        <taxon>Bacteria</taxon>
        <taxon>Pseudomonadati</taxon>
        <taxon>Thermodesulfobacteriota</taxon>
        <taxon>Desulfobulbia</taxon>
        <taxon>Desulfobulbales</taxon>
        <taxon>Desulfobulbaceae</taxon>
        <taxon>Candidatus Electrothrix</taxon>
    </lineage>
</organism>
<name>A0A444J7W2_9BACT</name>
<dbReference type="EMBL" id="MTKQ01000019">
    <property type="protein sequence ID" value="RWX49175.1"/>
    <property type="molecule type" value="Genomic_DNA"/>
</dbReference>
<gene>
    <name evidence="1" type="ORF">VT99_10193</name>
</gene>
<sequence>GTRLLVNYYAVLILDQANKKHLNTYGLDISEQLPWLIQEMEANNRLTRREKYLDKLYELAENYQALP</sequence>
<feature type="non-terminal residue" evidence="1">
    <location>
        <position position="1"/>
    </location>
</feature>
<evidence type="ECO:0000313" key="2">
    <source>
        <dbReference type="Proteomes" id="UP000286862"/>
    </source>
</evidence>
<dbReference type="Proteomes" id="UP000286862">
    <property type="component" value="Unassembled WGS sequence"/>
</dbReference>
<comment type="caution">
    <text evidence="1">The sequence shown here is derived from an EMBL/GenBank/DDBJ whole genome shotgun (WGS) entry which is preliminary data.</text>
</comment>
<protein>
    <submittedName>
        <fullName evidence="1">Uncharacterized protein</fullName>
    </submittedName>
</protein>
<proteinExistence type="predicted"/>
<evidence type="ECO:0000313" key="1">
    <source>
        <dbReference type="EMBL" id="RWX49175.1"/>
    </source>
</evidence>
<accession>A0A444J7W2</accession>
<reference evidence="1 2" key="1">
    <citation type="submission" date="2017-01" db="EMBL/GenBank/DDBJ databases">
        <title>The cable genome- insights into the physiology and evolution of filamentous bacteria capable of sulfide oxidation via long distance electron transfer.</title>
        <authorList>
            <person name="Schreiber L."/>
            <person name="Bjerg J.T."/>
            <person name="Boggild A."/>
            <person name="Van De Vossenberg J."/>
            <person name="Meysman F."/>
            <person name="Nielsen L.P."/>
            <person name="Schramm A."/>
            <person name="Kjeldsen K.U."/>
        </authorList>
    </citation>
    <scope>NUCLEOTIDE SEQUENCE [LARGE SCALE GENOMIC DNA]</scope>
    <source>
        <strain evidence="1">A2</strain>
    </source>
</reference>
<dbReference type="AlphaFoldDB" id="A0A444J7W2"/>